<dbReference type="AlphaFoldDB" id="A0A2H3D2Y7"/>
<gene>
    <name evidence="1" type="ORF">ARMGADRAFT_1085077</name>
</gene>
<accession>A0A2H3D2Y7</accession>
<proteinExistence type="predicted"/>
<name>A0A2H3D2Y7_ARMGA</name>
<dbReference type="OrthoDB" id="2637823at2759"/>
<reference evidence="2" key="1">
    <citation type="journal article" date="2017" name="Nat. Ecol. Evol.">
        <title>Genome expansion and lineage-specific genetic innovations in the forest pathogenic fungi Armillaria.</title>
        <authorList>
            <person name="Sipos G."/>
            <person name="Prasanna A.N."/>
            <person name="Walter M.C."/>
            <person name="O'Connor E."/>
            <person name="Balint B."/>
            <person name="Krizsan K."/>
            <person name="Kiss B."/>
            <person name="Hess J."/>
            <person name="Varga T."/>
            <person name="Slot J."/>
            <person name="Riley R."/>
            <person name="Boka B."/>
            <person name="Rigling D."/>
            <person name="Barry K."/>
            <person name="Lee J."/>
            <person name="Mihaltcheva S."/>
            <person name="LaButti K."/>
            <person name="Lipzen A."/>
            <person name="Waldron R."/>
            <person name="Moloney N.M."/>
            <person name="Sperisen C."/>
            <person name="Kredics L."/>
            <person name="Vagvoelgyi C."/>
            <person name="Patrignani A."/>
            <person name="Fitzpatrick D."/>
            <person name="Nagy I."/>
            <person name="Doyle S."/>
            <person name="Anderson J.B."/>
            <person name="Grigoriev I.V."/>
            <person name="Gueldener U."/>
            <person name="Muensterkoetter M."/>
            <person name="Nagy L.G."/>
        </authorList>
    </citation>
    <scope>NUCLEOTIDE SEQUENCE [LARGE SCALE GENOMIC DNA]</scope>
    <source>
        <strain evidence="2">Ar21-2</strain>
    </source>
</reference>
<dbReference type="EMBL" id="KZ293675">
    <property type="protein sequence ID" value="PBK88104.1"/>
    <property type="molecule type" value="Genomic_DNA"/>
</dbReference>
<sequence>MYWICKIMKSHSDPLTEEEIQIASVQKVLDLKTATCYLEKLAKASGDLDMTFTCQAVQAAGA</sequence>
<dbReference type="Proteomes" id="UP000217790">
    <property type="component" value="Unassembled WGS sequence"/>
</dbReference>
<keyword evidence="2" id="KW-1185">Reference proteome</keyword>
<protein>
    <submittedName>
        <fullName evidence="1">Uncharacterized protein</fullName>
    </submittedName>
</protein>
<evidence type="ECO:0000313" key="1">
    <source>
        <dbReference type="EMBL" id="PBK88104.1"/>
    </source>
</evidence>
<evidence type="ECO:0000313" key="2">
    <source>
        <dbReference type="Proteomes" id="UP000217790"/>
    </source>
</evidence>
<organism evidence="1 2">
    <name type="scientific">Armillaria gallica</name>
    <name type="common">Bulbous honey fungus</name>
    <name type="synonym">Armillaria bulbosa</name>
    <dbReference type="NCBI Taxonomy" id="47427"/>
    <lineage>
        <taxon>Eukaryota</taxon>
        <taxon>Fungi</taxon>
        <taxon>Dikarya</taxon>
        <taxon>Basidiomycota</taxon>
        <taxon>Agaricomycotina</taxon>
        <taxon>Agaricomycetes</taxon>
        <taxon>Agaricomycetidae</taxon>
        <taxon>Agaricales</taxon>
        <taxon>Marasmiineae</taxon>
        <taxon>Physalacriaceae</taxon>
        <taxon>Armillaria</taxon>
    </lineage>
</organism>
<dbReference type="InParanoid" id="A0A2H3D2Y7"/>